<dbReference type="Gene3D" id="2.40.30.10">
    <property type="entry name" value="Translation factors"/>
    <property type="match status" value="1"/>
</dbReference>
<dbReference type="Gene3D" id="1.10.238.10">
    <property type="entry name" value="EF-hand"/>
    <property type="match status" value="1"/>
</dbReference>
<dbReference type="Pfam" id="PF08022">
    <property type="entry name" value="FAD_binding_8"/>
    <property type="match status" value="1"/>
</dbReference>
<keyword evidence="6" id="KW-0479">Metal-binding</keyword>
<dbReference type="CDD" id="cd06186">
    <property type="entry name" value="NOX_Duox_like_FAD_NADP"/>
    <property type="match status" value="1"/>
</dbReference>
<dbReference type="AlphaFoldDB" id="A0AAD8L9K4"/>
<dbReference type="Pfam" id="PF08030">
    <property type="entry name" value="NAD_binding_6"/>
    <property type="match status" value="1"/>
</dbReference>
<dbReference type="Pfam" id="PF08414">
    <property type="entry name" value="NADPH_Ox"/>
    <property type="match status" value="1"/>
</dbReference>
<dbReference type="InterPro" id="IPR017938">
    <property type="entry name" value="Riboflavin_synthase-like_b-brl"/>
</dbReference>
<keyword evidence="9" id="KW-0521">NADP</keyword>
<keyword evidence="17" id="KW-1185">Reference proteome</keyword>
<dbReference type="InterPro" id="IPR002048">
    <property type="entry name" value="EF_hand_dom"/>
</dbReference>
<dbReference type="PANTHER" id="PTHR11972">
    <property type="entry name" value="NADPH OXIDASE"/>
    <property type="match status" value="1"/>
</dbReference>
<gene>
    <name evidence="16" type="ORF">QVD17_02546</name>
</gene>
<feature type="transmembrane region" description="Helical" evidence="13">
    <location>
        <begin position="280"/>
        <end position="298"/>
    </location>
</feature>
<dbReference type="Proteomes" id="UP001229421">
    <property type="component" value="Unassembled WGS sequence"/>
</dbReference>
<dbReference type="Pfam" id="PF01794">
    <property type="entry name" value="Ferric_reduct"/>
    <property type="match status" value="1"/>
</dbReference>
<feature type="domain" description="EF-hand" evidence="14">
    <location>
        <begin position="196"/>
        <end position="231"/>
    </location>
</feature>
<evidence type="ECO:0000259" key="14">
    <source>
        <dbReference type="PROSITE" id="PS50222"/>
    </source>
</evidence>
<accession>A0AAD8L9K4</accession>
<keyword evidence="5 13" id="KW-0812">Transmembrane</keyword>
<evidence type="ECO:0000256" key="2">
    <source>
        <dbReference type="ARBA" id="ARBA00007975"/>
    </source>
</evidence>
<dbReference type="PROSITE" id="PS51384">
    <property type="entry name" value="FAD_FR"/>
    <property type="match status" value="1"/>
</dbReference>
<feature type="domain" description="FAD-binding FR-type" evidence="15">
    <location>
        <begin position="539"/>
        <end position="671"/>
    </location>
</feature>
<evidence type="ECO:0000256" key="9">
    <source>
        <dbReference type="ARBA" id="ARBA00022857"/>
    </source>
</evidence>
<name>A0AAD8L9K4_TARER</name>
<evidence type="ECO:0000256" key="4">
    <source>
        <dbReference type="ARBA" id="ARBA00022630"/>
    </source>
</evidence>
<dbReference type="InterPro" id="IPR013112">
    <property type="entry name" value="FAD-bd_8"/>
</dbReference>
<dbReference type="CDD" id="cd00051">
    <property type="entry name" value="EFh"/>
    <property type="match status" value="1"/>
</dbReference>
<dbReference type="InterPro" id="IPR039261">
    <property type="entry name" value="FNR_nucleotide-bd"/>
</dbReference>
<dbReference type="SUPFAM" id="SSF63380">
    <property type="entry name" value="Riboflavin synthase domain-like"/>
    <property type="match status" value="1"/>
</dbReference>
<dbReference type="GO" id="GO:0005509">
    <property type="term" value="F:calcium ion binding"/>
    <property type="evidence" value="ECO:0007669"/>
    <property type="project" value="InterPro"/>
</dbReference>
<dbReference type="InterPro" id="IPR013121">
    <property type="entry name" value="Fe_red_NAD-bd_6"/>
</dbReference>
<dbReference type="InterPro" id="IPR011992">
    <property type="entry name" value="EF-hand-dom_pair"/>
</dbReference>
<dbReference type="FunFam" id="2.40.30.10:FF:000059">
    <property type="entry name" value="dual oxidase isoform X1"/>
    <property type="match status" value="1"/>
</dbReference>
<keyword evidence="10 13" id="KW-1133">Transmembrane helix</keyword>
<dbReference type="GO" id="GO:0004601">
    <property type="term" value="F:peroxidase activity"/>
    <property type="evidence" value="ECO:0007669"/>
    <property type="project" value="UniProtKB-KW"/>
</dbReference>
<dbReference type="EMBL" id="JAUHHV010000001">
    <property type="protein sequence ID" value="KAK1436764.1"/>
    <property type="molecule type" value="Genomic_DNA"/>
</dbReference>
<comment type="subcellular location">
    <subcellularLocation>
        <location evidence="1">Membrane</location>
        <topology evidence="1">Multi-pass membrane protein</topology>
    </subcellularLocation>
</comment>
<evidence type="ECO:0000256" key="7">
    <source>
        <dbReference type="ARBA" id="ARBA00022827"/>
    </source>
</evidence>
<protein>
    <submittedName>
        <fullName evidence="16">Uncharacterized protein</fullName>
    </submittedName>
</protein>
<dbReference type="Gene3D" id="3.40.50.80">
    <property type="entry name" value="Nucleotide-binding domain of ferredoxin-NADP reductase (FNR) module"/>
    <property type="match status" value="1"/>
</dbReference>
<feature type="transmembrane region" description="Helical" evidence="13">
    <location>
        <begin position="484"/>
        <end position="508"/>
    </location>
</feature>
<sequence length="863" mass="99184">MNSYGEIALNVDDDFMVVGRKSSKCLPSFSKRHRVGYVEMEKTESATSHIVKGLKFISKNEQSHKWEEVEKRFHLLSDKGYLQRSNFGECIGLIRKKNDRTYSGRMKEVIEDNSRYFSERLFDSLCRQRNLPSGPIDIEQCRAFWDQLTDQTSDSSLKTLFDMADKDGDGRITKKELTEIISLSAKDNKLSNISKKVDEYAKLIMDELDKDNLGYITIESLKRLLFQESTHNVSTVRGESQNLSQMLSQKLKNLDQGSKPKSTWYKDLKHFLHDNWKRCWVIILWIGIMAALFTWKYIEYKQRAVYDLLGTCVCIAKGSAETLKLNMALMLLPVCRNTITWLRNKTKLGAVVPFDDNINFHQVIAVAIAIGVGLHSIAHLACDFPRLIHATEEEYAPMQQFFGDQAENYWHFLKEVVGYTGIIMLVLMTIAFTLAWLRHANLKPPSFFKKKSVTFSNSKLLSAFVTNLKTIFIDDINDLTGFNLFWYSHHLFVVVYALLIVHGIKLYLTREWYKKTTWMYLAVPILLYACERLKRMFQSRLAPAPLRKAAVYPGNVLTLQMSKPQGFKYKSGQYMFIKYADVSPFEWHPFSITSAPSDDYLSVHIRGLGDWTNQIINTFKDVYDLKEGSEKCSVDFNEGDEKCAYLNTLVETFDSIPKILIDGPYGAPAQEYNEYDVVLLVGLGIGATPMISIVKDIVNNMKPNDLENGVTLQKNKTASESAKNFKTTKAYFYWVTSEQGTFDWFRGVMNEIDKMDKKGVIEMHNYCTSVYEEGDARSAFIAMLQKIGYEKKGVDIISDTRVMSHFHKPDWPNVYKQIARSHPGSRIGVFYCGQPAVAQKLKKYASNYKDSESTTFVFHKENF</sequence>
<evidence type="ECO:0000256" key="1">
    <source>
        <dbReference type="ARBA" id="ARBA00004141"/>
    </source>
</evidence>
<dbReference type="SUPFAM" id="SSF52343">
    <property type="entry name" value="Ferredoxin reductase-like, C-terminal NADP-linked domain"/>
    <property type="match status" value="1"/>
</dbReference>
<dbReference type="InterPro" id="IPR017927">
    <property type="entry name" value="FAD-bd_FR_type"/>
</dbReference>
<dbReference type="GO" id="GO:0016175">
    <property type="term" value="F:superoxide-generating NAD(P)H oxidase activity"/>
    <property type="evidence" value="ECO:0007669"/>
    <property type="project" value="UniProtKB-ARBA"/>
</dbReference>
<evidence type="ECO:0000256" key="10">
    <source>
        <dbReference type="ARBA" id="ARBA00022989"/>
    </source>
</evidence>
<keyword evidence="3" id="KW-0575">Peroxidase</keyword>
<keyword evidence="12 13" id="KW-0472">Membrane</keyword>
<dbReference type="InterPro" id="IPR013130">
    <property type="entry name" value="Fe3_Rdtase_TM_dom"/>
</dbReference>
<dbReference type="PRINTS" id="PR00466">
    <property type="entry name" value="GP91PHOX"/>
</dbReference>
<dbReference type="PROSITE" id="PS00018">
    <property type="entry name" value="EF_HAND_1"/>
    <property type="match status" value="1"/>
</dbReference>
<dbReference type="InterPro" id="IPR050369">
    <property type="entry name" value="RBOH/FRE"/>
</dbReference>
<evidence type="ECO:0000256" key="6">
    <source>
        <dbReference type="ARBA" id="ARBA00022723"/>
    </source>
</evidence>
<comment type="caution">
    <text evidence="16">The sequence shown here is derived from an EMBL/GenBank/DDBJ whole genome shotgun (WGS) entry which is preliminary data.</text>
</comment>
<dbReference type="PANTHER" id="PTHR11972:SF152">
    <property type="entry name" value="RESPIRATORY BURST OXIDASE HOMOLOG PROTEIN C"/>
    <property type="match status" value="1"/>
</dbReference>
<dbReference type="SFLD" id="SFLDG01169">
    <property type="entry name" value="NADPH_oxidase_subgroup_(NOX)"/>
    <property type="match status" value="1"/>
</dbReference>
<evidence type="ECO:0000256" key="11">
    <source>
        <dbReference type="ARBA" id="ARBA00023002"/>
    </source>
</evidence>
<evidence type="ECO:0000313" key="17">
    <source>
        <dbReference type="Proteomes" id="UP001229421"/>
    </source>
</evidence>
<dbReference type="GO" id="GO:0009653">
    <property type="term" value="P:anatomical structure morphogenesis"/>
    <property type="evidence" value="ECO:0007669"/>
    <property type="project" value="UniProtKB-ARBA"/>
</dbReference>
<proteinExistence type="inferred from homology"/>
<dbReference type="GO" id="GO:0005886">
    <property type="term" value="C:plasma membrane"/>
    <property type="evidence" value="ECO:0007669"/>
    <property type="project" value="TreeGrafter"/>
</dbReference>
<dbReference type="PROSITE" id="PS50222">
    <property type="entry name" value="EF_HAND_2"/>
    <property type="match status" value="2"/>
</dbReference>
<evidence type="ECO:0000256" key="12">
    <source>
        <dbReference type="ARBA" id="ARBA00023136"/>
    </source>
</evidence>
<dbReference type="InterPro" id="IPR018247">
    <property type="entry name" value="EF_Hand_1_Ca_BS"/>
</dbReference>
<dbReference type="GO" id="GO:0016174">
    <property type="term" value="F:NAD(P)H oxidase H2O2-forming activity"/>
    <property type="evidence" value="ECO:0007669"/>
    <property type="project" value="TreeGrafter"/>
</dbReference>
<keyword evidence="4" id="KW-0285">Flavoprotein</keyword>
<keyword evidence="11" id="KW-0560">Oxidoreductase</keyword>
<feature type="domain" description="EF-hand" evidence="14">
    <location>
        <begin position="152"/>
        <end position="187"/>
    </location>
</feature>
<reference evidence="16" key="1">
    <citation type="journal article" date="2023" name="bioRxiv">
        <title>Improved chromosome-level genome assembly for marigold (Tagetes erecta).</title>
        <authorList>
            <person name="Jiang F."/>
            <person name="Yuan L."/>
            <person name="Wang S."/>
            <person name="Wang H."/>
            <person name="Xu D."/>
            <person name="Wang A."/>
            <person name="Fan W."/>
        </authorList>
    </citation>
    <scope>NUCLEOTIDE SEQUENCE</scope>
    <source>
        <strain evidence="16">WSJ</strain>
        <tissue evidence="16">Leaf</tissue>
    </source>
</reference>
<feature type="transmembrane region" description="Helical" evidence="13">
    <location>
        <begin position="416"/>
        <end position="437"/>
    </location>
</feature>
<evidence type="ECO:0000256" key="5">
    <source>
        <dbReference type="ARBA" id="ARBA00022692"/>
    </source>
</evidence>
<evidence type="ECO:0000256" key="13">
    <source>
        <dbReference type="SAM" id="Phobius"/>
    </source>
</evidence>
<keyword evidence="7" id="KW-0274">FAD</keyword>
<dbReference type="GO" id="GO:0042742">
    <property type="term" value="P:defense response to bacterium"/>
    <property type="evidence" value="ECO:0007669"/>
    <property type="project" value="UniProtKB-ARBA"/>
</dbReference>
<evidence type="ECO:0000256" key="3">
    <source>
        <dbReference type="ARBA" id="ARBA00022559"/>
    </source>
</evidence>
<comment type="similarity">
    <text evidence="2">Belongs to the RBOH (TC 5.B.1.3) family.</text>
</comment>
<dbReference type="InterPro" id="IPR000778">
    <property type="entry name" value="Cyt_b245_heavy_chain"/>
</dbReference>
<evidence type="ECO:0000256" key="8">
    <source>
        <dbReference type="ARBA" id="ARBA00022837"/>
    </source>
</evidence>
<keyword evidence="8" id="KW-0106">Calcium</keyword>
<evidence type="ECO:0000259" key="15">
    <source>
        <dbReference type="PROSITE" id="PS51384"/>
    </source>
</evidence>
<dbReference type="SUPFAM" id="SSF47473">
    <property type="entry name" value="EF-hand"/>
    <property type="match status" value="1"/>
</dbReference>
<evidence type="ECO:0000313" key="16">
    <source>
        <dbReference type="EMBL" id="KAK1436764.1"/>
    </source>
</evidence>
<organism evidence="16 17">
    <name type="scientific">Tagetes erecta</name>
    <name type="common">African marigold</name>
    <dbReference type="NCBI Taxonomy" id="13708"/>
    <lineage>
        <taxon>Eukaryota</taxon>
        <taxon>Viridiplantae</taxon>
        <taxon>Streptophyta</taxon>
        <taxon>Embryophyta</taxon>
        <taxon>Tracheophyta</taxon>
        <taxon>Spermatophyta</taxon>
        <taxon>Magnoliopsida</taxon>
        <taxon>eudicotyledons</taxon>
        <taxon>Gunneridae</taxon>
        <taxon>Pentapetalae</taxon>
        <taxon>asterids</taxon>
        <taxon>campanulids</taxon>
        <taxon>Asterales</taxon>
        <taxon>Asteraceae</taxon>
        <taxon>Asteroideae</taxon>
        <taxon>Heliantheae alliance</taxon>
        <taxon>Tageteae</taxon>
        <taxon>Tagetes</taxon>
    </lineage>
</organism>
<dbReference type="InterPro" id="IPR013623">
    <property type="entry name" value="NADPH_Ox"/>
</dbReference>
<dbReference type="SMART" id="SM00054">
    <property type="entry name" value="EFh"/>
    <property type="match status" value="2"/>
</dbReference>
<dbReference type="Pfam" id="PF13202">
    <property type="entry name" value="EF-hand_5"/>
    <property type="match status" value="1"/>
</dbReference>